<dbReference type="AlphaFoldDB" id="A0AAV5DVY6"/>
<evidence type="ECO:0000256" key="5">
    <source>
        <dbReference type="ARBA" id="ARBA00022737"/>
    </source>
</evidence>
<evidence type="ECO:0000256" key="2">
    <source>
        <dbReference type="ARBA" id="ARBA00022614"/>
    </source>
</evidence>
<dbReference type="PANTHER" id="PTHR27000:SF679">
    <property type="entry name" value="OS01G0170300 PROTEIN"/>
    <property type="match status" value="1"/>
</dbReference>
<evidence type="ECO:0000256" key="10">
    <source>
        <dbReference type="SAM" id="SignalP"/>
    </source>
</evidence>
<keyword evidence="9" id="KW-0325">Glycoprotein</keyword>
<evidence type="ECO:0000256" key="6">
    <source>
        <dbReference type="ARBA" id="ARBA00022989"/>
    </source>
</evidence>
<name>A0AAV5DVY6_ELECO</name>
<gene>
    <name evidence="12" type="primary">gb01191</name>
    <name evidence="12" type="ORF">PR202_gb01191</name>
</gene>
<dbReference type="GO" id="GO:0005886">
    <property type="term" value="C:plasma membrane"/>
    <property type="evidence" value="ECO:0007669"/>
    <property type="project" value="UniProtKB-SubCell"/>
</dbReference>
<dbReference type="InterPro" id="IPR001611">
    <property type="entry name" value="Leu-rich_rpt"/>
</dbReference>
<evidence type="ECO:0000259" key="11">
    <source>
        <dbReference type="Pfam" id="PF08263"/>
    </source>
</evidence>
<keyword evidence="5" id="KW-0677">Repeat</keyword>
<dbReference type="PROSITE" id="PS51450">
    <property type="entry name" value="LRR"/>
    <property type="match status" value="1"/>
</dbReference>
<dbReference type="Pfam" id="PF00560">
    <property type="entry name" value="LRR_1"/>
    <property type="match status" value="4"/>
</dbReference>
<sequence>MLASSSIRHGATVAAVVLLAAAVAAARAKNECHSGDKAALLAIMSTLGSNASSFQSWTPNTPCCDWTNVFCTNVSSTSPYTARRVIGLSLQDDDVLAGPFPGAAIARLTALEQLLMINVPGVKGTIPHDLTRLNATLSFVDISSTGISGQMPSFLSEITALGHLRLSTNKLTGPIPASLGDMPNLYFLDLSNNRLTGTLPRLLFSKSKTSDEYSEKYLYLSHNKLTGRVPPEFATVNFWGLDLSHNGFTGDASLLFGVNKTLDYLNLSHNVFGFNFSAVQLPVNLDGLDLSHNRIYGDIPDQVVNLTVTYLNVSCNRLTGVVPTGGTMFWFDASCFQHNKGLCGTPLPPCKH</sequence>
<evidence type="ECO:0000256" key="9">
    <source>
        <dbReference type="ARBA" id="ARBA00023180"/>
    </source>
</evidence>
<protein>
    <recommendedName>
        <fullName evidence="11">Leucine-rich repeat-containing N-terminal plant-type domain-containing protein</fullName>
    </recommendedName>
</protein>
<dbReference type="InterPro" id="IPR032675">
    <property type="entry name" value="LRR_dom_sf"/>
</dbReference>
<feature type="domain" description="Leucine-rich repeat-containing N-terminal plant-type" evidence="11">
    <location>
        <begin position="34"/>
        <end position="72"/>
    </location>
</feature>
<evidence type="ECO:0000256" key="7">
    <source>
        <dbReference type="ARBA" id="ARBA00023136"/>
    </source>
</evidence>
<proteinExistence type="predicted"/>
<evidence type="ECO:0000256" key="3">
    <source>
        <dbReference type="ARBA" id="ARBA00022692"/>
    </source>
</evidence>
<reference evidence="12" key="2">
    <citation type="submission" date="2021-12" db="EMBL/GenBank/DDBJ databases">
        <title>Resequencing data analysis of finger millet.</title>
        <authorList>
            <person name="Hatakeyama M."/>
            <person name="Aluri S."/>
            <person name="Balachadran M.T."/>
            <person name="Sivarajan S.R."/>
            <person name="Poveda L."/>
            <person name="Shimizu-Inatsugi R."/>
            <person name="Schlapbach R."/>
            <person name="Sreeman S.M."/>
            <person name="Shimizu K.K."/>
        </authorList>
    </citation>
    <scope>NUCLEOTIDE SEQUENCE</scope>
</reference>
<keyword evidence="6" id="KW-1133">Transmembrane helix</keyword>
<dbReference type="FunFam" id="3.80.10.10:FF:000041">
    <property type="entry name" value="LRR receptor-like serine/threonine-protein kinase ERECTA"/>
    <property type="match status" value="1"/>
</dbReference>
<dbReference type="Pfam" id="PF08263">
    <property type="entry name" value="LRRNT_2"/>
    <property type="match status" value="1"/>
</dbReference>
<keyword evidence="3" id="KW-0812">Transmembrane</keyword>
<keyword evidence="8" id="KW-0675">Receptor</keyword>
<evidence type="ECO:0000256" key="1">
    <source>
        <dbReference type="ARBA" id="ARBA00004162"/>
    </source>
</evidence>
<organism evidence="12 13">
    <name type="scientific">Eleusine coracana subsp. coracana</name>
    <dbReference type="NCBI Taxonomy" id="191504"/>
    <lineage>
        <taxon>Eukaryota</taxon>
        <taxon>Viridiplantae</taxon>
        <taxon>Streptophyta</taxon>
        <taxon>Embryophyta</taxon>
        <taxon>Tracheophyta</taxon>
        <taxon>Spermatophyta</taxon>
        <taxon>Magnoliopsida</taxon>
        <taxon>Liliopsida</taxon>
        <taxon>Poales</taxon>
        <taxon>Poaceae</taxon>
        <taxon>PACMAD clade</taxon>
        <taxon>Chloridoideae</taxon>
        <taxon>Cynodonteae</taxon>
        <taxon>Eleusininae</taxon>
        <taxon>Eleusine</taxon>
    </lineage>
</organism>
<evidence type="ECO:0000313" key="12">
    <source>
        <dbReference type="EMBL" id="GJN14370.1"/>
    </source>
</evidence>
<dbReference type="Gene3D" id="3.80.10.10">
    <property type="entry name" value="Ribonuclease Inhibitor"/>
    <property type="match status" value="1"/>
</dbReference>
<comment type="caution">
    <text evidence="12">The sequence shown here is derived from an EMBL/GenBank/DDBJ whole genome shotgun (WGS) entry which is preliminary data.</text>
</comment>
<dbReference type="InterPro" id="IPR013210">
    <property type="entry name" value="LRR_N_plant-typ"/>
</dbReference>
<dbReference type="EMBL" id="BQKI01000071">
    <property type="protein sequence ID" value="GJN14370.1"/>
    <property type="molecule type" value="Genomic_DNA"/>
</dbReference>
<comment type="subcellular location">
    <subcellularLocation>
        <location evidence="1">Cell membrane</location>
        <topology evidence="1">Single-pass membrane protein</topology>
    </subcellularLocation>
</comment>
<keyword evidence="7" id="KW-0472">Membrane</keyword>
<reference evidence="12" key="1">
    <citation type="journal article" date="2018" name="DNA Res.">
        <title>Multiple hybrid de novo genome assembly of finger millet, an orphan allotetraploid crop.</title>
        <authorList>
            <person name="Hatakeyama M."/>
            <person name="Aluri S."/>
            <person name="Balachadran M.T."/>
            <person name="Sivarajan S.R."/>
            <person name="Patrignani A."/>
            <person name="Gruter S."/>
            <person name="Poveda L."/>
            <person name="Shimizu-Inatsugi R."/>
            <person name="Baeten J."/>
            <person name="Francoijs K.J."/>
            <person name="Nataraja K.N."/>
            <person name="Reddy Y.A.N."/>
            <person name="Phadnis S."/>
            <person name="Ravikumar R.L."/>
            <person name="Schlapbach R."/>
            <person name="Sreeman S.M."/>
            <person name="Shimizu K.K."/>
        </authorList>
    </citation>
    <scope>NUCLEOTIDE SEQUENCE</scope>
</reference>
<accession>A0AAV5DVY6</accession>
<feature type="signal peptide" evidence="10">
    <location>
        <begin position="1"/>
        <end position="28"/>
    </location>
</feature>
<evidence type="ECO:0000313" key="13">
    <source>
        <dbReference type="Proteomes" id="UP001054889"/>
    </source>
</evidence>
<dbReference type="Proteomes" id="UP001054889">
    <property type="component" value="Unassembled WGS sequence"/>
</dbReference>
<keyword evidence="2" id="KW-0433">Leucine-rich repeat</keyword>
<keyword evidence="4 10" id="KW-0732">Signal</keyword>
<feature type="chain" id="PRO_5043585212" description="Leucine-rich repeat-containing N-terminal plant-type domain-containing protein" evidence="10">
    <location>
        <begin position="29"/>
        <end position="352"/>
    </location>
</feature>
<keyword evidence="13" id="KW-1185">Reference proteome</keyword>
<dbReference type="SUPFAM" id="SSF52058">
    <property type="entry name" value="L domain-like"/>
    <property type="match status" value="1"/>
</dbReference>
<evidence type="ECO:0000256" key="8">
    <source>
        <dbReference type="ARBA" id="ARBA00023170"/>
    </source>
</evidence>
<dbReference type="PANTHER" id="PTHR27000">
    <property type="entry name" value="LEUCINE-RICH REPEAT RECEPTOR-LIKE PROTEIN KINASE FAMILY PROTEIN-RELATED"/>
    <property type="match status" value="1"/>
</dbReference>
<evidence type="ECO:0000256" key="4">
    <source>
        <dbReference type="ARBA" id="ARBA00022729"/>
    </source>
</evidence>